<evidence type="ECO:0000313" key="3">
    <source>
        <dbReference type="Proteomes" id="UP000557217"/>
    </source>
</evidence>
<feature type="signal peptide" evidence="1">
    <location>
        <begin position="1"/>
        <end position="26"/>
    </location>
</feature>
<proteinExistence type="predicted"/>
<protein>
    <recommendedName>
        <fullName evidence="4">Carbohydrate-binding domain-containing protein</fullName>
    </recommendedName>
</protein>
<dbReference type="EMBL" id="JACHGZ010000007">
    <property type="protein sequence ID" value="MBB5148506.1"/>
    <property type="molecule type" value="Genomic_DNA"/>
</dbReference>
<dbReference type="PROSITE" id="PS51257">
    <property type="entry name" value="PROKAR_LIPOPROTEIN"/>
    <property type="match status" value="1"/>
</dbReference>
<dbReference type="Proteomes" id="UP000557217">
    <property type="component" value="Unassembled WGS sequence"/>
</dbReference>
<reference evidence="2 3" key="1">
    <citation type="submission" date="2020-08" db="EMBL/GenBank/DDBJ databases">
        <title>Genomic Encyclopedia of Type Strains, Phase IV (KMG-IV): sequencing the most valuable type-strain genomes for metagenomic binning, comparative biology and taxonomic classification.</title>
        <authorList>
            <person name="Goeker M."/>
        </authorList>
    </citation>
    <scope>NUCLEOTIDE SEQUENCE [LARGE SCALE GENOMIC DNA]</scope>
    <source>
        <strain evidence="2 3">DSM 10633</strain>
    </source>
</reference>
<dbReference type="Pfam" id="PF14262">
    <property type="entry name" value="Cthe_2159"/>
    <property type="match status" value="1"/>
</dbReference>
<feature type="chain" id="PRO_5032874300" description="Carbohydrate-binding domain-containing protein" evidence="1">
    <location>
        <begin position="27"/>
        <end position="698"/>
    </location>
</feature>
<evidence type="ECO:0000313" key="2">
    <source>
        <dbReference type="EMBL" id="MBB5148506.1"/>
    </source>
</evidence>
<organism evidence="2 3">
    <name type="scientific">Ureibacillus thermosphaericus</name>
    <dbReference type="NCBI Taxonomy" id="51173"/>
    <lineage>
        <taxon>Bacteria</taxon>
        <taxon>Bacillati</taxon>
        <taxon>Bacillota</taxon>
        <taxon>Bacilli</taxon>
        <taxon>Bacillales</taxon>
        <taxon>Caryophanaceae</taxon>
        <taxon>Ureibacillus</taxon>
    </lineage>
</organism>
<gene>
    <name evidence="2" type="ORF">HNR36_000892</name>
</gene>
<accession>A0A840Q0B0</accession>
<comment type="caution">
    <text evidence="2">The sequence shown here is derived from an EMBL/GenBank/DDBJ whole genome shotgun (WGS) entry which is preliminary data.</text>
</comment>
<name>A0A840Q0B0_URETH</name>
<keyword evidence="1" id="KW-0732">Signal</keyword>
<keyword evidence="3" id="KW-1185">Reference proteome</keyword>
<sequence>MAKNQMIFMFLSLCSFLLICGCTDKAVEEQKDISKLVSYEKSDYYSPWQEDTFTLIQLKGITATIDGNDGAVVEGNQIFIYTTGTYVFEGALDDGQIIVDTKDSGNVRLVFNGATIHSSTTSPIYIKQADKTIITLEENTINTLTDASEYVYENVTDQPTATIYSKDDLTINGPGTLTIKSHFNDAINCNDDLKITGGTIDITAPDDGIIGSDLLAIKDAIINLTVGGDGLKSTNHEVQSKGHIVLESGTFTINAGGDGIQSEKIVAIRGGKYTITTGGGGQKRIETSEEISTGTNFNDRELIEYLLHHIEVSDEVKKQLEGVETYDKALAILQANPEMLQQISIPMPSDSSSFSDKQMNGSMLPQFSTASPNPVKQPLPQEEMNSPILQNNRVPSNKSTKGIKAGTSISIMGGTFNINSLDDAIHGKDIFISDGIIHISTEDDAIHADDTVTLEGGNVNIAKSYEGIEGKKIIIRDGTYHVFAEDDGVNIQGENSQTNQSNNDERLLLIEGGYLYVNADGDGLDSNGSIRMTGGTVIVYGPTNNNNGPLDYDHTFLMEGGILIAAGSDGKAQGVSNNSSQNTIMMTFLKEQQANTSLYITDSKENEIIAVKPEKEFQSIVISTPDLKLNQTYTLHYGGILSGESIDGLYRNTNYQNGKFSVEFTITSPMTFLHENNVIKENREVNLFFHNEPMRAPL</sequence>
<evidence type="ECO:0000256" key="1">
    <source>
        <dbReference type="SAM" id="SignalP"/>
    </source>
</evidence>
<dbReference type="InterPro" id="IPR025584">
    <property type="entry name" value="Cthe_2159"/>
</dbReference>
<dbReference type="RefSeq" id="WP_096551727.1">
    <property type="nucleotide sequence ID" value="NZ_AP018335.1"/>
</dbReference>
<dbReference type="AlphaFoldDB" id="A0A840Q0B0"/>
<evidence type="ECO:0008006" key="4">
    <source>
        <dbReference type="Google" id="ProtNLM"/>
    </source>
</evidence>